<proteinExistence type="predicted"/>
<accession>A0A0B6YGY8</accession>
<feature type="non-terminal residue" evidence="1">
    <location>
        <position position="107"/>
    </location>
</feature>
<organism evidence="1">
    <name type="scientific">Arion vulgaris</name>
    <dbReference type="NCBI Taxonomy" id="1028688"/>
    <lineage>
        <taxon>Eukaryota</taxon>
        <taxon>Metazoa</taxon>
        <taxon>Spiralia</taxon>
        <taxon>Lophotrochozoa</taxon>
        <taxon>Mollusca</taxon>
        <taxon>Gastropoda</taxon>
        <taxon>Heterobranchia</taxon>
        <taxon>Euthyneura</taxon>
        <taxon>Panpulmonata</taxon>
        <taxon>Eupulmonata</taxon>
        <taxon>Stylommatophora</taxon>
        <taxon>Helicina</taxon>
        <taxon>Arionoidea</taxon>
        <taxon>Arionidae</taxon>
        <taxon>Arion</taxon>
    </lineage>
</organism>
<feature type="non-terminal residue" evidence="1">
    <location>
        <position position="1"/>
    </location>
</feature>
<protein>
    <submittedName>
        <fullName evidence="1">Uncharacterized protein</fullName>
    </submittedName>
</protein>
<name>A0A0B6YGY8_9EUPU</name>
<reference evidence="1" key="1">
    <citation type="submission" date="2014-12" db="EMBL/GenBank/DDBJ databases">
        <title>Insight into the proteome of Arion vulgaris.</title>
        <authorList>
            <person name="Aradska J."/>
            <person name="Bulat T."/>
            <person name="Smidak R."/>
            <person name="Sarate P."/>
            <person name="Gangsoo J."/>
            <person name="Sialana F."/>
            <person name="Bilban M."/>
            <person name="Lubec G."/>
        </authorList>
    </citation>
    <scope>NUCLEOTIDE SEQUENCE</scope>
    <source>
        <tissue evidence="1">Skin</tissue>
    </source>
</reference>
<evidence type="ECO:0000313" key="1">
    <source>
        <dbReference type="EMBL" id="CEK55432.1"/>
    </source>
</evidence>
<dbReference type="AlphaFoldDB" id="A0A0B6YGY8"/>
<sequence>NDVDFVNILLDKFIPIERQLYKVLLQIEVTTYDTDLSEIAVNNAIQNNANYSKGFFFNEDLKSLEVSSNITGSYQCPHSVTSSVKGIFKWQASQPNVSWHQQCPFNN</sequence>
<gene>
    <name evidence="1" type="primary">ORF25196</name>
</gene>
<dbReference type="EMBL" id="HACG01008567">
    <property type="protein sequence ID" value="CEK55432.1"/>
    <property type="molecule type" value="Transcribed_RNA"/>
</dbReference>